<reference evidence="2" key="1">
    <citation type="submission" date="2021-03" db="EMBL/GenBank/DDBJ databases">
        <authorList>
            <person name="Kanchanasin P."/>
            <person name="Saeng-In P."/>
            <person name="Phongsopitanun W."/>
            <person name="Yuki M."/>
            <person name="Kudo T."/>
            <person name="Ohkuma M."/>
            <person name="Tanasupawat S."/>
        </authorList>
    </citation>
    <scope>NUCLEOTIDE SEQUENCE</scope>
    <source>
        <strain evidence="2">GKU 128</strain>
    </source>
</reference>
<evidence type="ECO:0000313" key="3">
    <source>
        <dbReference type="Proteomes" id="UP000669179"/>
    </source>
</evidence>
<dbReference type="RefSeq" id="WP_208255640.1">
    <property type="nucleotide sequence ID" value="NZ_JAGEOJ010000005.1"/>
</dbReference>
<dbReference type="EMBL" id="JAGEOJ010000005">
    <property type="protein sequence ID" value="MBO2447968.1"/>
    <property type="molecule type" value="Genomic_DNA"/>
</dbReference>
<feature type="region of interest" description="Disordered" evidence="1">
    <location>
        <begin position="90"/>
        <end position="116"/>
    </location>
</feature>
<evidence type="ECO:0000256" key="1">
    <source>
        <dbReference type="SAM" id="MobiDB-lite"/>
    </source>
</evidence>
<organism evidence="2 3">
    <name type="scientific">Actinomadura barringtoniae</name>
    <dbReference type="NCBI Taxonomy" id="1427535"/>
    <lineage>
        <taxon>Bacteria</taxon>
        <taxon>Bacillati</taxon>
        <taxon>Actinomycetota</taxon>
        <taxon>Actinomycetes</taxon>
        <taxon>Streptosporangiales</taxon>
        <taxon>Thermomonosporaceae</taxon>
        <taxon>Actinomadura</taxon>
    </lineage>
</organism>
<evidence type="ECO:0000313" key="2">
    <source>
        <dbReference type="EMBL" id="MBO2447968.1"/>
    </source>
</evidence>
<accession>A0A939T3D8</accession>
<name>A0A939T3D8_9ACTN</name>
<dbReference type="AlphaFoldDB" id="A0A939T3D8"/>
<comment type="caution">
    <text evidence="2">The sequence shown here is derived from an EMBL/GenBank/DDBJ whole genome shotgun (WGS) entry which is preliminary data.</text>
</comment>
<feature type="compositionally biased region" description="Low complexity" evidence="1">
    <location>
        <begin position="97"/>
        <end position="115"/>
    </location>
</feature>
<proteinExistence type="predicted"/>
<protein>
    <submittedName>
        <fullName evidence="2">Uncharacterized protein</fullName>
    </submittedName>
</protein>
<gene>
    <name evidence="2" type="ORF">J4573_12765</name>
</gene>
<keyword evidence="3" id="KW-1185">Reference proteome</keyword>
<dbReference type="Proteomes" id="UP000669179">
    <property type="component" value="Unassembled WGS sequence"/>
</dbReference>
<sequence>MWTWRNVAWTAALAGLAIGTGLVVAVPPAIADIKADLPYVCTTSSATHEIRLRLSASMPTRGTVGRAISLGRLRMSVVLPAEMAADLAGSAAGGGRSSSAPGADGSSGPGAPSPDLTMTARLGITALQDGQAMAIAWPSFALNGANASDGARQKVPLAGSGRLPAITPSSPGPLTLVGEQLTLQRAGGVSADQVRCVAAGETIVGSVGVRGSGTKKAVAPLVPGDTSKPGAAAPERSWECKEIPATSTDPRYDFNDDARLHEIFDQKKHPPPNIPMNDPQANVRGGIPFCIRASGFANVKKLGGANPIGAETLLRRGVVNISPQNRKENYQQQQGYFITDTTPSKATLLGFGFMPTMATATMEQVRPPAPYKGSLLTGNLRSDIASGIGGAPLPEGRPEETWGSAFVSVRAGETSVNGTPVQLGSHCGTSPTQLNIYTLTGKLGQRVDLTQGSTVTANVGLPAFSGCGIGEDLSPLLTASISGSDNAVQLEAAPWCQFSTVRPGSCDIPREPITVTVKPGGPVQVTAQGILIKGAGAEIRCDSMSLNMKLPTGHWLGRYPFADISKVAASGCRYRHGTFESPVAVTADTDSGWSLSFTSKAADGTLTSSIQGILFSVDGDFDGLKCRLRFGQNNNTTPAGTIEVPGLMSTAYNTEQRMLNVLPNAALYVTFGTTAGCQKVPGFPIGRYAVAFDKGFAFPPNQEISIP</sequence>